<dbReference type="PANTHER" id="PTHR44591:SF3">
    <property type="entry name" value="RESPONSE REGULATORY DOMAIN-CONTAINING PROTEIN"/>
    <property type="match status" value="1"/>
</dbReference>
<evidence type="ECO:0000313" key="4">
    <source>
        <dbReference type="EMBL" id="TMV03812.1"/>
    </source>
</evidence>
<dbReference type="SMART" id="SM00448">
    <property type="entry name" value="REC"/>
    <property type="match status" value="1"/>
</dbReference>
<evidence type="ECO:0000256" key="2">
    <source>
        <dbReference type="PROSITE-ProRule" id="PRU00169"/>
    </source>
</evidence>
<keyword evidence="1 2" id="KW-0597">Phosphoprotein</keyword>
<proteinExistence type="predicted"/>
<feature type="modified residue" description="4-aspartylphosphate" evidence="2">
    <location>
        <position position="56"/>
    </location>
</feature>
<dbReference type="Pfam" id="PF00072">
    <property type="entry name" value="Response_reg"/>
    <property type="match status" value="1"/>
</dbReference>
<dbReference type="Proteomes" id="UP001193035">
    <property type="component" value="Unassembled WGS sequence"/>
</dbReference>
<dbReference type="InterPro" id="IPR001789">
    <property type="entry name" value="Sig_transdc_resp-reg_receiver"/>
</dbReference>
<sequence>MNNCKQIVHVDDDEDILAITRMSLELIGGFEVTQYGSAKEALENLPRVEPDLFLLDVMMPGMDGPELLAEIRKHPGHRSTPVVFMTAKADPAFSETLVNLGALACITKPFDPVALPEQLVGLLDERHRPSTLQ</sequence>
<evidence type="ECO:0000259" key="3">
    <source>
        <dbReference type="PROSITE" id="PS50110"/>
    </source>
</evidence>
<reference evidence="4 5" key="1">
    <citation type="submission" date="2019-05" db="EMBL/GenBank/DDBJ databases">
        <title>Ruegeria sp. nov., isolated from tidal flat.</title>
        <authorList>
            <person name="Kim W."/>
        </authorList>
    </citation>
    <scope>NUCLEOTIDE SEQUENCE [LARGE SCALE GENOMIC DNA]</scope>
    <source>
        <strain evidence="4 5">CAU 1488</strain>
    </source>
</reference>
<dbReference type="SUPFAM" id="SSF52172">
    <property type="entry name" value="CheY-like"/>
    <property type="match status" value="1"/>
</dbReference>
<evidence type="ECO:0000313" key="5">
    <source>
        <dbReference type="Proteomes" id="UP001193035"/>
    </source>
</evidence>
<accession>A0ABY2WSZ1</accession>
<organism evidence="4 5">
    <name type="scientific">Ruegeria sediminis</name>
    <dbReference type="NCBI Taxonomy" id="2583820"/>
    <lineage>
        <taxon>Bacteria</taxon>
        <taxon>Pseudomonadati</taxon>
        <taxon>Pseudomonadota</taxon>
        <taxon>Alphaproteobacteria</taxon>
        <taxon>Rhodobacterales</taxon>
        <taxon>Roseobacteraceae</taxon>
        <taxon>Ruegeria</taxon>
    </lineage>
</organism>
<comment type="caution">
    <text evidence="4">The sequence shown here is derived from an EMBL/GenBank/DDBJ whole genome shotgun (WGS) entry which is preliminary data.</text>
</comment>
<dbReference type="PANTHER" id="PTHR44591">
    <property type="entry name" value="STRESS RESPONSE REGULATOR PROTEIN 1"/>
    <property type="match status" value="1"/>
</dbReference>
<name>A0ABY2WSZ1_9RHOB</name>
<keyword evidence="5" id="KW-1185">Reference proteome</keyword>
<evidence type="ECO:0000256" key="1">
    <source>
        <dbReference type="ARBA" id="ARBA00022553"/>
    </source>
</evidence>
<dbReference type="InterPro" id="IPR050595">
    <property type="entry name" value="Bact_response_regulator"/>
</dbReference>
<dbReference type="EMBL" id="VCPD01000009">
    <property type="protein sequence ID" value="TMV03812.1"/>
    <property type="molecule type" value="Genomic_DNA"/>
</dbReference>
<feature type="domain" description="Response regulatory" evidence="3">
    <location>
        <begin position="6"/>
        <end position="123"/>
    </location>
</feature>
<dbReference type="PROSITE" id="PS50110">
    <property type="entry name" value="RESPONSE_REGULATORY"/>
    <property type="match status" value="1"/>
</dbReference>
<dbReference type="RefSeq" id="WP_138845353.1">
    <property type="nucleotide sequence ID" value="NZ_VCPD01000009.1"/>
</dbReference>
<dbReference type="Gene3D" id="3.40.50.2300">
    <property type="match status" value="1"/>
</dbReference>
<protein>
    <submittedName>
        <fullName evidence="4">Response regulator</fullName>
    </submittedName>
</protein>
<gene>
    <name evidence="4" type="ORF">FGK63_19290</name>
</gene>
<dbReference type="InterPro" id="IPR011006">
    <property type="entry name" value="CheY-like_superfamily"/>
</dbReference>